<dbReference type="Proteomes" id="UP001392437">
    <property type="component" value="Unassembled WGS sequence"/>
</dbReference>
<protein>
    <submittedName>
        <fullName evidence="1">Uncharacterized protein</fullName>
    </submittedName>
</protein>
<gene>
    <name evidence="1" type="ORF">PG999_009815</name>
</gene>
<dbReference type="EMBL" id="JAQQWP010000008">
    <property type="protein sequence ID" value="KAK8106456.1"/>
    <property type="molecule type" value="Genomic_DNA"/>
</dbReference>
<dbReference type="AlphaFoldDB" id="A0AAW0QTK8"/>
<evidence type="ECO:0000313" key="2">
    <source>
        <dbReference type="Proteomes" id="UP001392437"/>
    </source>
</evidence>
<organism evidence="1 2">
    <name type="scientific">Apiospora kogelbergensis</name>
    <dbReference type="NCBI Taxonomy" id="1337665"/>
    <lineage>
        <taxon>Eukaryota</taxon>
        <taxon>Fungi</taxon>
        <taxon>Dikarya</taxon>
        <taxon>Ascomycota</taxon>
        <taxon>Pezizomycotina</taxon>
        <taxon>Sordariomycetes</taxon>
        <taxon>Xylariomycetidae</taxon>
        <taxon>Amphisphaeriales</taxon>
        <taxon>Apiosporaceae</taxon>
        <taxon>Apiospora</taxon>
    </lineage>
</organism>
<keyword evidence="2" id="KW-1185">Reference proteome</keyword>
<accession>A0AAW0QTK8</accession>
<reference evidence="1 2" key="1">
    <citation type="submission" date="2023-01" db="EMBL/GenBank/DDBJ databases">
        <title>Analysis of 21 Apiospora genomes using comparative genomics revels a genus with tremendous synthesis potential of carbohydrate active enzymes and secondary metabolites.</title>
        <authorList>
            <person name="Sorensen T."/>
        </authorList>
    </citation>
    <scope>NUCLEOTIDE SEQUENCE [LARGE SCALE GENOMIC DNA]</scope>
    <source>
        <strain evidence="1 2">CBS 117206</strain>
    </source>
</reference>
<name>A0AAW0QTK8_9PEZI</name>
<proteinExistence type="predicted"/>
<comment type="caution">
    <text evidence="1">The sequence shown here is derived from an EMBL/GenBank/DDBJ whole genome shotgun (WGS) entry which is preliminary data.</text>
</comment>
<evidence type="ECO:0000313" key="1">
    <source>
        <dbReference type="EMBL" id="KAK8106456.1"/>
    </source>
</evidence>
<sequence>MSFHDGHLLTLNPIQPATVTNPPEDWTVDPEEMQNDIFWGAVGEGTLAAKGVGLDSPQPLMIKSREAGGDGYVFMSGGKVYLWNMLQDDVWEYVKPVDLEGILAEMRKPAGTGSVEVKQMKQVS</sequence>